<dbReference type="Proteomes" id="UP000069902">
    <property type="component" value="Chromosome cPNK"/>
</dbReference>
<sequence length="908" mass="102773">MKYNPILEGELANLDLLEHLYEQYQVDPNGLDPSWKNYFQSLDHEAAAPIINGIAPQAPSLPVEQLIDAYRRYGHLTTKINPIALNGEQKKSDPFDLAKWGLKQEDLSKMVATHGVLKEAHTSLALLIDGLRNLYCNRIGFEYKHVDHKEMEQWIQDYIETKLFQQTLSNEQKQRILDYLNRSELFETFLHTKYVGQKRFSLEGAETLIPMLAFLIEAGAEQGIQEFILGMAHRGRLNVLANILNKSYHTIFSEFDEGYIPDSLEGMGDVKYHKGYTGDNLKTPLGKAIKLILSPNPSHLESVDAVVEGKTRAKQFLANDELARKKIVPILIHGDAAVSGQGVVYETLQLAKVGGYTTGGTIHFVINNQIGFTTIPRDSRSTPYCTDIARAFGLPVFHVNAEDPDSCVLATLLALEIRQRFHCDVFIDLNGYRKYGHNEGDEPAYTQPLEYRLIKSKKSIRELYRNRLLEDQAIAKDVVEQMEEGFKAGLQEVYGKLQEKKGASPARDQMERPSDQALFQPVKTGVDRELLLSLAERFSHVPEGFSLHPKIEHLVKDRLNRIKEDKPIDWGLGEYLAYATLLDEEVPVRISGQDSCRGTFSHRHAIWVDQQVEKDYYPLAHLKAKQGKFEVVNSPLSEMAVLGFEYGYSVACLKGLTIWEAQFGDFANGAQVIIDQYIASGEQKWGQKSGLVMLLPHGYEGQGPEHSSARLERFLSLAGHDNMQVVNPTTPAQLFHLLRRQMHRSFHKPLIVFTPKGLLRHPACVSSLADLAQLTFQDILDDPVQDGTAIKRLVLCSGRLYYDLLAEKAKTKRSDIALIRIEQLYPLNKVRLKEILARYSKVKDYLWVQEEPQNMGAWSFISPYLIPMLAKGLSLLYVGRQCSATPATGSHQLHEQEHVNILKQVFQT</sequence>
<dbReference type="EC" id="1.2.4.2" evidence="4"/>
<keyword evidence="5 8" id="KW-0560">Oxidoreductase</keyword>
<accession>A0A0U5EQJ5</accession>
<dbReference type="InterPro" id="IPR032106">
    <property type="entry name" value="2-oxogl_dehyd_N"/>
</dbReference>
<evidence type="ECO:0000259" key="7">
    <source>
        <dbReference type="SMART" id="SM00861"/>
    </source>
</evidence>
<dbReference type="KEGG" id="pnl:PNK_0790"/>
<dbReference type="Pfam" id="PF02779">
    <property type="entry name" value="Transket_pyr"/>
    <property type="match status" value="1"/>
</dbReference>
<evidence type="ECO:0000256" key="2">
    <source>
        <dbReference type="ARBA" id="ARBA00003906"/>
    </source>
</evidence>
<dbReference type="Pfam" id="PF16870">
    <property type="entry name" value="OxoGdeHyase_C"/>
    <property type="match status" value="1"/>
</dbReference>
<dbReference type="Pfam" id="PF16078">
    <property type="entry name" value="2-oxogl_dehyd_N"/>
    <property type="match status" value="1"/>
</dbReference>
<dbReference type="PANTHER" id="PTHR23152">
    <property type="entry name" value="2-OXOGLUTARATE DEHYDROGENASE"/>
    <property type="match status" value="1"/>
</dbReference>
<dbReference type="GO" id="GO:0030976">
    <property type="term" value="F:thiamine pyrophosphate binding"/>
    <property type="evidence" value="ECO:0007669"/>
    <property type="project" value="InterPro"/>
</dbReference>
<evidence type="ECO:0000256" key="1">
    <source>
        <dbReference type="ARBA" id="ARBA00001964"/>
    </source>
</evidence>
<organism evidence="8 9">
    <name type="scientific">Candidatus Protochlamydia naegleriophila</name>
    <dbReference type="NCBI Taxonomy" id="389348"/>
    <lineage>
        <taxon>Bacteria</taxon>
        <taxon>Pseudomonadati</taxon>
        <taxon>Chlamydiota</taxon>
        <taxon>Chlamydiia</taxon>
        <taxon>Parachlamydiales</taxon>
        <taxon>Parachlamydiaceae</taxon>
        <taxon>Candidatus Protochlamydia</taxon>
    </lineage>
</organism>
<dbReference type="Gene3D" id="3.40.50.970">
    <property type="match status" value="1"/>
</dbReference>
<dbReference type="Pfam" id="PF00676">
    <property type="entry name" value="E1_dh"/>
    <property type="match status" value="1"/>
</dbReference>
<dbReference type="NCBIfam" id="NF006914">
    <property type="entry name" value="PRK09404.1"/>
    <property type="match status" value="1"/>
</dbReference>
<dbReference type="PATRIC" id="fig|389348.3.peg.868"/>
<protein>
    <recommendedName>
        <fullName evidence="4">oxoglutarate dehydrogenase (succinyl-transferring)</fullName>
        <ecNumber evidence="4">1.2.4.2</ecNumber>
    </recommendedName>
</protein>
<evidence type="ECO:0000256" key="5">
    <source>
        <dbReference type="ARBA" id="ARBA00023002"/>
    </source>
</evidence>
<comment type="cofactor">
    <cofactor evidence="1">
        <name>thiamine diphosphate</name>
        <dbReference type="ChEBI" id="CHEBI:58937"/>
    </cofactor>
</comment>
<keyword evidence="9" id="KW-1185">Reference proteome</keyword>
<dbReference type="InterPro" id="IPR011603">
    <property type="entry name" value="2oxoglutarate_DH_E1"/>
</dbReference>
<dbReference type="InterPro" id="IPR042179">
    <property type="entry name" value="KGD_C_sf"/>
</dbReference>
<dbReference type="CDD" id="cd02016">
    <property type="entry name" value="TPP_E1_OGDC_like"/>
    <property type="match status" value="1"/>
</dbReference>
<dbReference type="PIRSF" id="PIRSF000157">
    <property type="entry name" value="Oxoglu_dh_E1"/>
    <property type="match status" value="1"/>
</dbReference>
<comment type="function">
    <text evidence="2">E1 component of the 2-oxoglutarate dehydrogenase (OGDH) complex which catalyzes the decarboxylation of 2-oxoglutarate, the first step in the conversion of 2-oxoglutarate to succinyl-CoA and CO(2).</text>
</comment>
<dbReference type="NCBIfam" id="TIGR00239">
    <property type="entry name" value="2oxo_dh_E1"/>
    <property type="match status" value="1"/>
</dbReference>
<feature type="domain" description="Transketolase-like pyrimidine-binding" evidence="7">
    <location>
        <begin position="568"/>
        <end position="761"/>
    </location>
</feature>
<dbReference type="InterPro" id="IPR031717">
    <property type="entry name" value="ODO-1/KGD_C"/>
</dbReference>
<name>A0A0U5EQJ5_9BACT</name>
<dbReference type="RefSeq" id="WP_059060424.1">
    <property type="nucleotide sequence ID" value="NZ_LN879502.1"/>
</dbReference>
<gene>
    <name evidence="8" type="primary">sucA</name>
    <name evidence="8" type="ORF">PNK_0790</name>
</gene>
<dbReference type="NCBIfam" id="NF008907">
    <property type="entry name" value="PRK12270.1"/>
    <property type="match status" value="1"/>
</dbReference>
<dbReference type="InterPro" id="IPR001017">
    <property type="entry name" value="DH_E1"/>
</dbReference>
<dbReference type="SMART" id="SM00861">
    <property type="entry name" value="Transket_pyr"/>
    <property type="match status" value="1"/>
</dbReference>
<evidence type="ECO:0000313" key="9">
    <source>
        <dbReference type="Proteomes" id="UP000069902"/>
    </source>
</evidence>
<dbReference type="InParanoid" id="A0A0U5EQJ5"/>
<dbReference type="GO" id="GO:0004591">
    <property type="term" value="F:oxoglutarate dehydrogenase (succinyl-transferring) activity"/>
    <property type="evidence" value="ECO:0007669"/>
    <property type="project" value="UniProtKB-EC"/>
</dbReference>
<dbReference type="Gene3D" id="1.10.287.1150">
    <property type="entry name" value="TPP helical domain"/>
    <property type="match status" value="1"/>
</dbReference>
<dbReference type="Gene3D" id="3.40.50.11610">
    <property type="entry name" value="Multifunctional 2-oxoglutarate metabolism enzyme, C-terminal domain"/>
    <property type="match status" value="1"/>
</dbReference>
<keyword evidence="6" id="KW-0786">Thiamine pyrophosphate</keyword>
<dbReference type="AlphaFoldDB" id="A0A0U5EQJ5"/>
<dbReference type="PANTHER" id="PTHR23152:SF4">
    <property type="entry name" value="2-OXOADIPATE DEHYDROGENASE COMPLEX COMPONENT E1"/>
    <property type="match status" value="1"/>
</dbReference>
<evidence type="ECO:0000256" key="3">
    <source>
        <dbReference type="ARBA" id="ARBA00006936"/>
    </source>
</evidence>
<reference evidence="9" key="1">
    <citation type="submission" date="2015-09" db="EMBL/GenBank/DDBJ databases">
        <authorList>
            <person name="Bertelli C."/>
        </authorList>
    </citation>
    <scope>NUCLEOTIDE SEQUENCE [LARGE SCALE GENOMIC DNA]</scope>
    <source>
        <strain evidence="9">KNic</strain>
    </source>
</reference>
<evidence type="ECO:0000256" key="6">
    <source>
        <dbReference type="ARBA" id="ARBA00023052"/>
    </source>
</evidence>
<dbReference type="FunCoup" id="A0A0U5EQJ5">
    <property type="interactions" value="359"/>
</dbReference>
<dbReference type="GO" id="GO:0005829">
    <property type="term" value="C:cytosol"/>
    <property type="evidence" value="ECO:0007669"/>
    <property type="project" value="TreeGrafter"/>
</dbReference>
<dbReference type="EMBL" id="LN879502">
    <property type="protein sequence ID" value="CUI16416.1"/>
    <property type="molecule type" value="Genomic_DNA"/>
</dbReference>
<dbReference type="GO" id="GO:0006099">
    <property type="term" value="P:tricarboxylic acid cycle"/>
    <property type="evidence" value="ECO:0007669"/>
    <property type="project" value="TreeGrafter"/>
</dbReference>
<dbReference type="InterPro" id="IPR005475">
    <property type="entry name" value="Transketolase-like_Pyr-bd"/>
</dbReference>
<dbReference type="GO" id="GO:0045252">
    <property type="term" value="C:oxoglutarate dehydrogenase complex"/>
    <property type="evidence" value="ECO:0007669"/>
    <property type="project" value="TreeGrafter"/>
</dbReference>
<dbReference type="SUPFAM" id="SSF52518">
    <property type="entry name" value="Thiamin diphosphate-binding fold (THDP-binding)"/>
    <property type="match status" value="2"/>
</dbReference>
<dbReference type="InterPro" id="IPR029061">
    <property type="entry name" value="THDP-binding"/>
</dbReference>
<dbReference type="Gene3D" id="3.40.50.12470">
    <property type="match status" value="1"/>
</dbReference>
<evidence type="ECO:0000256" key="4">
    <source>
        <dbReference type="ARBA" id="ARBA00012280"/>
    </source>
</evidence>
<evidence type="ECO:0000313" key="8">
    <source>
        <dbReference type="EMBL" id="CUI16416.1"/>
    </source>
</evidence>
<comment type="similarity">
    <text evidence="3">Belongs to the alpha-ketoglutarate dehydrogenase family.</text>
</comment>
<dbReference type="STRING" id="389348.PNK_0790"/>
<proteinExistence type="inferred from homology"/>